<dbReference type="CDD" id="cd18186">
    <property type="entry name" value="BTB_POZ_ZBTB_KLHL-like"/>
    <property type="match status" value="1"/>
</dbReference>
<dbReference type="KEGG" id="cfj:CFIO01_11758"/>
<evidence type="ECO:0000256" key="1">
    <source>
        <dbReference type="SAM" id="MobiDB-lite"/>
    </source>
</evidence>
<organism evidence="3 4">
    <name type="scientific">Colletotrichum fioriniae PJ7</name>
    <dbReference type="NCBI Taxonomy" id="1445577"/>
    <lineage>
        <taxon>Eukaryota</taxon>
        <taxon>Fungi</taxon>
        <taxon>Dikarya</taxon>
        <taxon>Ascomycota</taxon>
        <taxon>Pezizomycotina</taxon>
        <taxon>Sordariomycetes</taxon>
        <taxon>Hypocreomycetidae</taxon>
        <taxon>Glomerellales</taxon>
        <taxon>Glomerellaceae</taxon>
        <taxon>Colletotrichum</taxon>
        <taxon>Colletotrichum acutatum species complex</taxon>
    </lineage>
</organism>
<name>A0A010QWN7_9PEZI</name>
<comment type="caution">
    <text evidence="3">The sequence shown here is derived from an EMBL/GenBank/DDBJ whole genome shotgun (WGS) entry which is preliminary data.</text>
</comment>
<dbReference type="InterPro" id="IPR000210">
    <property type="entry name" value="BTB/POZ_dom"/>
</dbReference>
<feature type="compositionally biased region" description="Low complexity" evidence="1">
    <location>
        <begin position="93"/>
        <end position="112"/>
    </location>
</feature>
<dbReference type="SUPFAM" id="SSF54695">
    <property type="entry name" value="POZ domain"/>
    <property type="match status" value="1"/>
</dbReference>
<protein>
    <submittedName>
        <fullName evidence="3">BTB/POZ domain-containing protein</fullName>
    </submittedName>
</protein>
<evidence type="ECO:0000313" key="3">
    <source>
        <dbReference type="EMBL" id="EXF84622.1"/>
    </source>
</evidence>
<dbReference type="Proteomes" id="UP000020467">
    <property type="component" value="Unassembled WGS sequence"/>
</dbReference>
<reference evidence="3 4" key="1">
    <citation type="submission" date="2014-02" db="EMBL/GenBank/DDBJ databases">
        <title>The genome sequence of Colletotrichum fioriniae PJ7.</title>
        <authorList>
            <person name="Baroncelli R."/>
            <person name="Thon M.R."/>
        </authorList>
    </citation>
    <scope>NUCLEOTIDE SEQUENCE [LARGE SCALE GENOMIC DNA]</scope>
    <source>
        <strain evidence="3 4">PJ7</strain>
    </source>
</reference>
<dbReference type="PANTHER" id="PTHR47843:SF5">
    <property type="entry name" value="BTB_POZ DOMAIN PROTEIN"/>
    <property type="match status" value="1"/>
</dbReference>
<sequence length="339" mass="38406">MPRNDRSVYAEPSRSERISVYRNNYCKAIFSGLKYGRLRQRKAIASVVRERGLRVPGFSTERLITVIRSLQKDRIFEDFFSARRAFSELFQEPTSQAPASTPPAATDPSRPAMVSADRPQKDLFGSLESLYKTGNYSDLTISSVAKSYSVHRAIVCPRSDFLAAACRSPFTESSDDSIHLPDDEPCVFDMMMQYFYLLDYRQSLYIDSLLQSPELEQRKPESITCLLLHAKVYTIAEKYAVDGLKDLAVAKFKVAAAQAWDPNDFLHAATEAYTSTIDTDRGFRDVVLEAFAVHDDLLDDDEAKTTIKSLGSLPYDLLLYLHREGKFQYDFEDRAMAAV</sequence>
<feature type="region of interest" description="Disordered" evidence="1">
    <location>
        <begin position="91"/>
        <end position="115"/>
    </location>
</feature>
<dbReference type="OrthoDB" id="6359816at2759"/>
<feature type="domain" description="BTB" evidence="2">
    <location>
        <begin position="137"/>
        <end position="196"/>
    </location>
</feature>
<evidence type="ECO:0000313" key="4">
    <source>
        <dbReference type="Proteomes" id="UP000020467"/>
    </source>
</evidence>
<gene>
    <name evidence="3" type="ORF">CFIO01_11758</name>
</gene>
<dbReference type="STRING" id="1445577.A0A010QWN7"/>
<dbReference type="Gene3D" id="3.30.710.10">
    <property type="entry name" value="Potassium Channel Kv1.1, Chain A"/>
    <property type="match status" value="1"/>
</dbReference>
<accession>A0A010QWN7</accession>
<proteinExistence type="predicted"/>
<keyword evidence="4" id="KW-1185">Reference proteome</keyword>
<dbReference type="AlphaFoldDB" id="A0A010QWN7"/>
<dbReference type="PROSITE" id="PS50097">
    <property type="entry name" value="BTB"/>
    <property type="match status" value="1"/>
</dbReference>
<dbReference type="PANTHER" id="PTHR47843">
    <property type="entry name" value="BTB DOMAIN-CONTAINING PROTEIN-RELATED"/>
    <property type="match status" value="1"/>
</dbReference>
<dbReference type="eggNOG" id="ENOG502SP2V">
    <property type="taxonomic scope" value="Eukaryota"/>
</dbReference>
<evidence type="ECO:0000259" key="2">
    <source>
        <dbReference type="PROSITE" id="PS50097"/>
    </source>
</evidence>
<dbReference type="InterPro" id="IPR011333">
    <property type="entry name" value="SKP1/BTB/POZ_sf"/>
</dbReference>
<dbReference type="HOGENOM" id="CLU_057752_5_3_1"/>
<dbReference type="Pfam" id="PF00651">
    <property type="entry name" value="BTB"/>
    <property type="match status" value="1"/>
</dbReference>
<dbReference type="EMBL" id="JARH01000158">
    <property type="protein sequence ID" value="EXF84622.1"/>
    <property type="molecule type" value="Genomic_DNA"/>
</dbReference>